<reference evidence="2" key="1">
    <citation type="submission" date="2022-11" db="UniProtKB">
        <authorList>
            <consortium name="WormBaseParasite"/>
        </authorList>
    </citation>
    <scope>IDENTIFICATION</scope>
</reference>
<sequence length="67" mass="7646">MHWFGECILRLITAVILNAKHDTYFMQPVGGEQVGEDVFETRLELMCIKGQLFMNFTVTIGLVVQNV</sequence>
<organism evidence="1 2">
    <name type="scientific">Romanomermis culicivorax</name>
    <name type="common">Nematode worm</name>
    <dbReference type="NCBI Taxonomy" id="13658"/>
    <lineage>
        <taxon>Eukaryota</taxon>
        <taxon>Metazoa</taxon>
        <taxon>Ecdysozoa</taxon>
        <taxon>Nematoda</taxon>
        <taxon>Enoplea</taxon>
        <taxon>Dorylaimia</taxon>
        <taxon>Mermithida</taxon>
        <taxon>Mermithoidea</taxon>
        <taxon>Mermithidae</taxon>
        <taxon>Romanomermis</taxon>
    </lineage>
</organism>
<keyword evidence="1" id="KW-1185">Reference proteome</keyword>
<name>A0A915HRC3_ROMCU</name>
<evidence type="ECO:0000313" key="2">
    <source>
        <dbReference type="WBParaSite" id="nRc.2.0.1.t03917-RA"/>
    </source>
</evidence>
<dbReference type="Proteomes" id="UP000887565">
    <property type="component" value="Unplaced"/>
</dbReference>
<proteinExistence type="predicted"/>
<protein>
    <submittedName>
        <fullName evidence="2">Secreted protein</fullName>
    </submittedName>
</protein>
<accession>A0A915HRC3</accession>
<dbReference type="AlphaFoldDB" id="A0A915HRC3"/>
<dbReference type="WBParaSite" id="nRc.2.0.1.t03917-RA">
    <property type="protein sequence ID" value="nRc.2.0.1.t03917-RA"/>
    <property type="gene ID" value="nRc.2.0.1.g03917"/>
</dbReference>
<evidence type="ECO:0000313" key="1">
    <source>
        <dbReference type="Proteomes" id="UP000887565"/>
    </source>
</evidence>